<dbReference type="Proteomes" id="UP000440096">
    <property type="component" value="Unassembled WGS sequence"/>
</dbReference>
<dbReference type="InterPro" id="IPR027795">
    <property type="entry name" value="CASTOR_ACT_dom"/>
</dbReference>
<dbReference type="SUPFAM" id="SSF55021">
    <property type="entry name" value="ACT-like"/>
    <property type="match status" value="2"/>
</dbReference>
<reference evidence="3 4" key="1">
    <citation type="submission" date="2019-11" db="EMBL/GenBank/DDBJ databases">
        <title>Draft genome of Amycolatopsis RM579.</title>
        <authorList>
            <person name="Duangmal K."/>
            <person name="Mingma R."/>
        </authorList>
    </citation>
    <scope>NUCLEOTIDE SEQUENCE [LARGE SCALE GENOMIC DNA]</scope>
    <source>
        <strain evidence="3 4">RM579</strain>
    </source>
</reference>
<evidence type="ECO:0000313" key="4">
    <source>
        <dbReference type="Proteomes" id="UP000440096"/>
    </source>
</evidence>
<dbReference type="InterPro" id="IPR051719">
    <property type="entry name" value="CASTOR_mTORC1"/>
</dbReference>
<organism evidence="3 4">
    <name type="scientific">Amycolatopsis pithecellobii</name>
    <dbReference type="NCBI Taxonomy" id="664692"/>
    <lineage>
        <taxon>Bacteria</taxon>
        <taxon>Bacillati</taxon>
        <taxon>Actinomycetota</taxon>
        <taxon>Actinomycetes</taxon>
        <taxon>Pseudonocardiales</taxon>
        <taxon>Pseudonocardiaceae</taxon>
        <taxon>Amycolatopsis</taxon>
    </lineage>
</organism>
<evidence type="ECO:0000313" key="3">
    <source>
        <dbReference type="EMBL" id="MTD54117.1"/>
    </source>
</evidence>
<name>A0A6N7YMC2_9PSEU</name>
<dbReference type="PANTHER" id="PTHR31131:SF6">
    <property type="entry name" value="CASTOR ACT DOMAIN-CONTAINING PROTEIN"/>
    <property type="match status" value="1"/>
</dbReference>
<dbReference type="Pfam" id="PF21631">
    <property type="entry name" value="A9CJY8-like_N"/>
    <property type="match status" value="1"/>
</dbReference>
<feature type="domain" description="CASTOR ACT" evidence="1">
    <location>
        <begin position="61"/>
        <end position="122"/>
    </location>
</feature>
<keyword evidence="4" id="KW-1185">Reference proteome</keyword>
<evidence type="ECO:0000259" key="2">
    <source>
        <dbReference type="Pfam" id="PF21631"/>
    </source>
</evidence>
<sequence length="132" mass="13502">MKRLAIDVEPAEYAVARLAADAPVPTGLLAPDGDGLVSVTRTGGELSVICAAADAPEGARVEAGWRLLTVRGPLAFTLTGVIAALANELASAGIALVTLSTFDTDHVLVKQRDLTRAVEALTAAGHEVHLPA</sequence>
<accession>A0A6N7YMC2</accession>
<dbReference type="PIRSF" id="PIRSF008459">
    <property type="entry name" value="UCP008459"/>
    <property type="match status" value="1"/>
</dbReference>
<dbReference type="Gene3D" id="3.30.2130.10">
    <property type="entry name" value="VC0802-like"/>
    <property type="match status" value="1"/>
</dbReference>
<evidence type="ECO:0000259" key="1">
    <source>
        <dbReference type="Pfam" id="PF13840"/>
    </source>
</evidence>
<dbReference type="InterPro" id="IPR049447">
    <property type="entry name" value="A9CJY8-like_N"/>
</dbReference>
<comment type="caution">
    <text evidence="3">The sequence shown here is derived from an EMBL/GenBank/DDBJ whole genome shotgun (WGS) entry which is preliminary data.</text>
</comment>
<dbReference type="PANTHER" id="PTHR31131">
    <property type="entry name" value="CHROMOSOME 1, WHOLE GENOME SHOTGUN SEQUENCE"/>
    <property type="match status" value="1"/>
</dbReference>
<dbReference type="InterPro" id="IPR045865">
    <property type="entry name" value="ACT-like_dom_sf"/>
</dbReference>
<proteinExistence type="predicted"/>
<feature type="domain" description="A9CJY8-like N-terminal" evidence="2">
    <location>
        <begin position="12"/>
        <end position="56"/>
    </location>
</feature>
<gene>
    <name evidence="3" type="ORF">GKO32_09035</name>
</gene>
<dbReference type="AlphaFoldDB" id="A0A6N7YMC2"/>
<protein>
    <submittedName>
        <fullName evidence="3">ACT domain-containing protein</fullName>
    </submittedName>
</protein>
<dbReference type="Pfam" id="PF13840">
    <property type="entry name" value="ACT_7"/>
    <property type="match status" value="1"/>
</dbReference>
<dbReference type="InterPro" id="IPR016540">
    <property type="entry name" value="UCP008459"/>
</dbReference>
<dbReference type="EMBL" id="WMBA01000009">
    <property type="protein sequence ID" value="MTD54117.1"/>
    <property type="molecule type" value="Genomic_DNA"/>
</dbReference>
<dbReference type="RefSeq" id="WP_312867698.1">
    <property type="nucleotide sequence ID" value="NZ_WMBA01000009.1"/>
</dbReference>